<proteinExistence type="inferred from homology"/>
<feature type="domain" description="Transglycosylase SLT" evidence="3">
    <location>
        <begin position="60"/>
        <end position="180"/>
    </location>
</feature>
<dbReference type="OrthoDB" id="5945995at2"/>
<evidence type="ECO:0000313" key="4">
    <source>
        <dbReference type="EMBL" id="SHF50463.1"/>
    </source>
</evidence>
<sequence>MKGLRRILLAGLTGLCCSTAALADGWGQFYVSSQRPTGSTRGAPIAAGSEDGICIKEILAAQARHGIPDNMLLAIGLQEAGTRRNGQFTVWPYAVNAEGEGRLFDSRAAALDWIAERQRAGVRSIDVGCMQINMRWHPDAFMNAAQGFDPAVNVDYAARFLTQLYRQTGNWMAAAGSYHSQEPQYRDIYLSRLHSNIAAANARLPEFIAIAGGSPPRRAAPSPQRDDGGNIVVARATWGASLGGASNARMSLYSTQTIQPILPTYTSSLFGPAG</sequence>
<dbReference type="InterPro" id="IPR023346">
    <property type="entry name" value="Lysozyme-like_dom_sf"/>
</dbReference>
<dbReference type="Pfam" id="PF01464">
    <property type="entry name" value="SLT"/>
    <property type="match status" value="1"/>
</dbReference>
<dbReference type="InterPro" id="IPR008258">
    <property type="entry name" value="Transglycosylase_SLT_dom_1"/>
</dbReference>
<evidence type="ECO:0000256" key="1">
    <source>
        <dbReference type="ARBA" id="ARBA00009387"/>
    </source>
</evidence>
<feature type="chain" id="PRO_5013268371" evidence="2">
    <location>
        <begin position="24"/>
        <end position="274"/>
    </location>
</feature>
<accession>A0A1M5C6T1</accession>
<reference evidence="5" key="1">
    <citation type="submission" date="2016-11" db="EMBL/GenBank/DDBJ databases">
        <authorList>
            <person name="Varghese N."/>
            <person name="Submissions S."/>
        </authorList>
    </citation>
    <scope>NUCLEOTIDE SEQUENCE [LARGE SCALE GENOMIC DNA]</scope>
    <source>
        <strain evidence="5">DSM 29326</strain>
    </source>
</reference>
<dbReference type="Proteomes" id="UP000183987">
    <property type="component" value="Unassembled WGS sequence"/>
</dbReference>
<keyword evidence="5" id="KW-1185">Reference proteome</keyword>
<dbReference type="AlphaFoldDB" id="A0A1M5C6T1"/>
<dbReference type="RefSeq" id="WP_072857919.1">
    <property type="nucleotide sequence ID" value="NZ_FQUE01000007.1"/>
</dbReference>
<name>A0A1M5C6T1_LOKAT</name>
<dbReference type="CDD" id="cd13400">
    <property type="entry name" value="LT_IagB-like"/>
    <property type="match status" value="1"/>
</dbReference>
<keyword evidence="2" id="KW-0732">Signal</keyword>
<evidence type="ECO:0000259" key="3">
    <source>
        <dbReference type="Pfam" id="PF01464"/>
    </source>
</evidence>
<evidence type="ECO:0000256" key="2">
    <source>
        <dbReference type="SAM" id="SignalP"/>
    </source>
</evidence>
<protein>
    <submittedName>
        <fullName evidence="4">Transglycosylase SLT domain-containing protein</fullName>
    </submittedName>
</protein>
<comment type="similarity">
    <text evidence="1">Belongs to the virb1 family.</text>
</comment>
<dbReference type="Gene3D" id="1.10.530.10">
    <property type="match status" value="1"/>
</dbReference>
<evidence type="ECO:0000313" key="5">
    <source>
        <dbReference type="Proteomes" id="UP000183987"/>
    </source>
</evidence>
<dbReference type="STRING" id="366533.SAMN05444339_10741"/>
<gene>
    <name evidence="4" type="ORF">SAMN05444339_10741</name>
</gene>
<dbReference type="SUPFAM" id="SSF53955">
    <property type="entry name" value="Lysozyme-like"/>
    <property type="match status" value="1"/>
</dbReference>
<organism evidence="4 5">
    <name type="scientific">Loktanella atrilutea</name>
    <dbReference type="NCBI Taxonomy" id="366533"/>
    <lineage>
        <taxon>Bacteria</taxon>
        <taxon>Pseudomonadati</taxon>
        <taxon>Pseudomonadota</taxon>
        <taxon>Alphaproteobacteria</taxon>
        <taxon>Rhodobacterales</taxon>
        <taxon>Roseobacteraceae</taxon>
        <taxon>Loktanella</taxon>
    </lineage>
</organism>
<dbReference type="EMBL" id="FQUE01000007">
    <property type="protein sequence ID" value="SHF50463.1"/>
    <property type="molecule type" value="Genomic_DNA"/>
</dbReference>
<feature type="signal peptide" evidence="2">
    <location>
        <begin position="1"/>
        <end position="23"/>
    </location>
</feature>